<proteinExistence type="predicted"/>
<dbReference type="SUPFAM" id="SSF48371">
    <property type="entry name" value="ARM repeat"/>
    <property type="match status" value="1"/>
</dbReference>
<sequence>LPDEPVVAARELYAAGGGENVHQPAWALPTDEEIEAAIERENTACEEKQKLYYLLCDRLVALSTDANLHWRHVDMAQSLLSLLIRRDVPFPPDAVKLFIRLLVNDTVKTRRMATGLIAAWLHITKPRAVKIPFENPIKEENVGPGAEWPIKYGFRMDNLITMYNREKVPRTAKDWNATVFFSKTHWGFYTWPKVLKVYAPANEQRAINRKLEELSETERFIVEIFCDDEFAEKFRQYMSVEEKKGEEAFDAIAFVSLHYGIFRNYNDLMLPIFKKHLEILLASDKEGDQRLASEMVAGLLNGSKLWSFEKISAMSNWLKPLISSCLETIKTENVKNWGTAIATVFGSADPKALSWFIEMLLELCMKPTDNSFHATTLYDDIIFLAMGFVRNPFRFRRMYFVQGALNQCEWRVTELWNQLFQKCLGTMEESYQNLRERIGSSIATIVWFDLSHLYIDPRLPKKFHPMKIDDVMGKISAKLELLWSEVAVAKRDDDEVEDICLDRNMAISNGEGNGRKKAIMTFKCALNYLNAHWVHSFTALPPAIFNVLPLLIHFENETSDEELKNSCHDQLRQGMSQTLIVASNVEMVLCGIKEKCTVIVYLSLLLIVINQVIIRHYA</sequence>
<keyword evidence="1" id="KW-0812">Transmembrane</keyword>
<evidence type="ECO:0000259" key="2">
    <source>
        <dbReference type="Pfam" id="PF23096"/>
    </source>
</evidence>
<reference evidence="3" key="1">
    <citation type="submission" date="2017-02" db="UniProtKB">
        <authorList>
            <consortium name="WormBaseParasite"/>
        </authorList>
    </citation>
    <scope>IDENTIFICATION</scope>
</reference>
<dbReference type="GO" id="GO:0070628">
    <property type="term" value="F:proteasome binding"/>
    <property type="evidence" value="ECO:0007669"/>
    <property type="project" value="InterPro"/>
</dbReference>
<dbReference type="PANTHER" id="PTHR32170">
    <property type="entry name" value="PROTEASOME ACTIVATOR COMPLEX SUBUNIT 4"/>
    <property type="match status" value="1"/>
</dbReference>
<name>A0A0R3Q446_9BILA</name>
<evidence type="ECO:0000313" key="3">
    <source>
        <dbReference type="WBParaSite" id="BTMF_0000106801-mRNA-1"/>
    </source>
</evidence>
<feature type="transmembrane region" description="Helical" evidence="1">
    <location>
        <begin position="598"/>
        <end position="617"/>
    </location>
</feature>
<dbReference type="Pfam" id="PF23096">
    <property type="entry name" value="HEAT_PSME4"/>
    <property type="match status" value="1"/>
</dbReference>
<dbReference type="GO" id="GO:0010499">
    <property type="term" value="P:proteasomal ubiquitin-independent protein catabolic process"/>
    <property type="evidence" value="ECO:0007669"/>
    <property type="project" value="TreeGrafter"/>
</dbReference>
<dbReference type="GO" id="GO:0005634">
    <property type="term" value="C:nucleus"/>
    <property type="evidence" value="ECO:0007669"/>
    <property type="project" value="TreeGrafter"/>
</dbReference>
<protein>
    <submittedName>
        <fullName evidence="3">BLM10_mid domain-containing protein</fullName>
    </submittedName>
</protein>
<dbReference type="WBParaSite" id="BTMF_0000106801-mRNA-1">
    <property type="protein sequence ID" value="BTMF_0000106801-mRNA-1"/>
    <property type="gene ID" value="BTMF_0000106801"/>
</dbReference>
<dbReference type="InterPro" id="IPR016024">
    <property type="entry name" value="ARM-type_fold"/>
</dbReference>
<organism evidence="3">
    <name type="scientific">Brugia timori</name>
    <dbReference type="NCBI Taxonomy" id="42155"/>
    <lineage>
        <taxon>Eukaryota</taxon>
        <taxon>Metazoa</taxon>
        <taxon>Ecdysozoa</taxon>
        <taxon>Nematoda</taxon>
        <taxon>Chromadorea</taxon>
        <taxon>Rhabditida</taxon>
        <taxon>Spirurina</taxon>
        <taxon>Spiruromorpha</taxon>
        <taxon>Filarioidea</taxon>
        <taxon>Onchocercidae</taxon>
        <taxon>Brugia</taxon>
    </lineage>
</organism>
<dbReference type="GO" id="GO:0016504">
    <property type="term" value="F:peptidase activator activity"/>
    <property type="evidence" value="ECO:0007669"/>
    <property type="project" value="InterPro"/>
</dbReference>
<dbReference type="STRING" id="42155.A0A0R3Q446"/>
<keyword evidence="1" id="KW-0472">Membrane</keyword>
<feature type="domain" description="Proteasome activator complex subunit 4-like HEAT repeat-like" evidence="2">
    <location>
        <begin position="93"/>
        <end position="376"/>
    </location>
</feature>
<dbReference type="AlphaFoldDB" id="A0A0R3Q446"/>
<dbReference type="InterPro" id="IPR055455">
    <property type="entry name" value="HEAT_PSME4"/>
</dbReference>
<keyword evidence="1" id="KW-1133">Transmembrane helix</keyword>
<dbReference type="PANTHER" id="PTHR32170:SF3">
    <property type="entry name" value="PROTEASOME ACTIVATOR COMPLEX SUBUNIT 4"/>
    <property type="match status" value="1"/>
</dbReference>
<evidence type="ECO:0000256" key="1">
    <source>
        <dbReference type="SAM" id="Phobius"/>
    </source>
</evidence>
<dbReference type="InterPro" id="IPR035309">
    <property type="entry name" value="PSME4"/>
</dbReference>
<accession>A0A0R3Q446</accession>
<dbReference type="GO" id="GO:0005829">
    <property type="term" value="C:cytosol"/>
    <property type="evidence" value="ECO:0007669"/>
    <property type="project" value="TreeGrafter"/>
</dbReference>